<dbReference type="SUPFAM" id="SSF47413">
    <property type="entry name" value="lambda repressor-like DNA-binding domains"/>
    <property type="match status" value="1"/>
</dbReference>
<dbReference type="InterPro" id="IPR010982">
    <property type="entry name" value="Lambda_DNA-bd_dom_sf"/>
</dbReference>
<organism evidence="2 3">
    <name type="scientific">Streptomyces sedi</name>
    <dbReference type="NCBI Taxonomy" id="555059"/>
    <lineage>
        <taxon>Bacteria</taxon>
        <taxon>Bacillati</taxon>
        <taxon>Actinomycetota</taxon>
        <taxon>Actinomycetes</taxon>
        <taxon>Kitasatosporales</taxon>
        <taxon>Streptomycetaceae</taxon>
        <taxon>Streptomyces</taxon>
    </lineage>
</organism>
<dbReference type="RefSeq" id="WP_139645412.1">
    <property type="nucleotide sequence ID" value="NZ_VDGT01000010.1"/>
</dbReference>
<dbReference type="Proteomes" id="UP000311713">
    <property type="component" value="Unassembled WGS sequence"/>
</dbReference>
<dbReference type="OrthoDB" id="2897536at2"/>
<dbReference type="InterPro" id="IPR001387">
    <property type="entry name" value="Cro/C1-type_HTH"/>
</dbReference>
<dbReference type="Pfam" id="PF19054">
    <property type="entry name" value="DUF5753"/>
    <property type="match status" value="1"/>
</dbReference>
<evidence type="ECO:0000313" key="3">
    <source>
        <dbReference type="Proteomes" id="UP000311713"/>
    </source>
</evidence>
<accession>A0A5C4V0X8</accession>
<dbReference type="PROSITE" id="PS50943">
    <property type="entry name" value="HTH_CROC1"/>
    <property type="match status" value="1"/>
</dbReference>
<proteinExistence type="predicted"/>
<evidence type="ECO:0000259" key="1">
    <source>
        <dbReference type="PROSITE" id="PS50943"/>
    </source>
</evidence>
<dbReference type="EMBL" id="VDGT01000010">
    <property type="protein sequence ID" value="TNM29437.1"/>
    <property type="molecule type" value="Genomic_DNA"/>
</dbReference>
<dbReference type="CDD" id="cd00093">
    <property type="entry name" value="HTH_XRE"/>
    <property type="match status" value="1"/>
</dbReference>
<dbReference type="SMART" id="SM00530">
    <property type="entry name" value="HTH_XRE"/>
    <property type="match status" value="1"/>
</dbReference>
<gene>
    <name evidence="2" type="ORF">FH715_14955</name>
</gene>
<dbReference type="GO" id="GO:0003677">
    <property type="term" value="F:DNA binding"/>
    <property type="evidence" value="ECO:0007669"/>
    <property type="project" value="InterPro"/>
</dbReference>
<protein>
    <submittedName>
        <fullName evidence="2">Helix-turn-helix transcriptional regulator</fullName>
    </submittedName>
</protein>
<dbReference type="InterPro" id="IPR043917">
    <property type="entry name" value="DUF5753"/>
</dbReference>
<dbReference type="Pfam" id="PF01381">
    <property type="entry name" value="HTH_3"/>
    <property type="match status" value="1"/>
</dbReference>
<feature type="domain" description="HTH cro/C1-type" evidence="1">
    <location>
        <begin position="11"/>
        <end position="63"/>
    </location>
</feature>
<evidence type="ECO:0000313" key="2">
    <source>
        <dbReference type="EMBL" id="TNM29437.1"/>
    </source>
</evidence>
<sequence length="264" mass="29714">MNDLEYLGGELKAARIKRKLTQTRYSQATGYSQSYVSKVELGVIVPSADYARKCDLVLGTNGLFARLRERLLERGHPSWFAPYAKMEAEAEEILIYRLSTLPGLLQTPEYARALFRAGHPHKSDEWIEQRVKNRVDRRATLEESNPAHLWAIVHEGALHPVVGDRETMRDQLEFLVRATEMPSVKLQVVPFSIGAPPGNDPFSLLDLPTGRSVVYTDTALGGQMSEDEERVQSCRGMFDLLRAEALSPRESIGLIRKIARETHG</sequence>
<keyword evidence="3" id="KW-1185">Reference proteome</keyword>
<dbReference type="AlphaFoldDB" id="A0A5C4V0X8"/>
<name>A0A5C4V0X8_9ACTN</name>
<dbReference type="Gene3D" id="1.10.260.40">
    <property type="entry name" value="lambda repressor-like DNA-binding domains"/>
    <property type="match status" value="1"/>
</dbReference>
<reference evidence="2 3" key="1">
    <citation type="submission" date="2019-06" db="EMBL/GenBank/DDBJ databases">
        <title>Draft genome of Streptomyces sedi sp. JCM16909.</title>
        <authorList>
            <person name="Klykleung N."/>
            <person name="Tanasupawat S."/>
            <person name="Kudo T."/>
            <person name="Yuki M."/>
            <person name="Ohkuma M."/>
        </authorList>
    </citation>
    <scope>NUCLEOTIDE SEQUENCE [LARGE SCALE GENOMIC DNA]</scope>
    <source>
        <strain evidence="2 3">JCM 16909</strain>
    </source>
</reference>
<comment type="caution">
    <text evidence="2">The sequence shown here is derived from an EMBL/GenBank/DDBJ whole genome shotgun (WGS) entry which is preliminary data.</text>
</comment>